<gene>
    <name evidence="2" type="ORF">SCHCODRAFT_237833</name>
</gene>
<dbReference type="SUPFAM" id="SSF53335">
    <property type="entry name" value="S-adenosyl-L-methionine-dependent methyltransferases"/>
    <property type="match status" value="1"/>
</dbReference>
<dbReference type="KEGG" id="scm:SCHCO_02705669"/>
<dbReference type="OrthoDB" id="184880at2759"/>
<feature type="domain" description="Methyltransferase" evidence="1">
    <location>
        <begin position="49"/>
        <end position="140"/>
    </location>
</feature>
<dbReference type="EMBL" id="GL377312">
    <property type="protein sequence ID" value="EFI92926.1"/>
    <property type="molecule type" value="Genomic_DNA"/>
</dbReference>
<dbReference type="GeneID" id="9597334"/>
<evidence type="ECO:0000259" key="1">
    <source>
        <dbReference type="Pfam" id="PF13649"/>
    </source>
</evidence>
<evidence type="ECO:0000313" key="3">
    <source>
        <dbReference type="Proteomes" id="UP000007431"/>
    </source>
</evidence>
<dbReference type="HOGENOM" id="CLU_010595_9_3_1"/>
<dbReference type="Proteomes" id="UP000007431">
    <property type="component" value="Unassembled WGS sequence"/>
</dbReference>
<dbReference type="InParanoid" id="D8QHE7"/>
<dbReference type="eggNOG" id="ENOG502S8W5">
    <property type="taxonomic scope" value="Eukaryota"/>
</dbReference>
<organism evidence="3">
    <name type="scientific">Schizophyllum commune (strain H4-8 / FGSC 9210)</name>
    <name type="common">Split gill fungus</name>
    <dbReference type="NCBI Taxonomy" id="578458"/>
    <lineage>
        <taxon>Eukaryota</taxon>
        <taxon>Fungi</taxon>
        <taxon>Dikarya</taxon>
        <taxon>Basidiomycota</taxon>
        <taxon>Agaricomycotina</taxon>
        <taxon>Agaricomycetes</taxon>
        <taxon>Agaricomycetidae</taxon>
        <taxon>Agaricales</taxon>
        <taxon>Schizophyllaceae</taxon>
        <taxon>Schizophyllum</taxon>
    </lineage>
</organism>
<dbReference type="InterPro" id="IPR041698">
    <property type="entry name" value="Methyltransf_25"/>
</dbReference>
<accession>D8QHE7</accession>
<protein>
    <recommendedName>
        <fullName evidence="1">Methyltransferase domain-containing protein</fullName>
    </recommendedName>
</protein>
<dbReference type="VEuPathDB" id="FungiDB:SCHCODRAFT_02705669"/>
<dbReference type="OMA" id="RVQHEWI"/>
<dbReference type="InterPro" id="IPR029063">
    <property type="entry name" value="SAM-dependent_MTases_sf"/>
</dbReference>
<sequence>MDASRHPDYLLTYDAAEVQRLQLQHNMIIRAFGGHLIVASIELSPGMNVLDSAAGTGVWTLQAAAQHPNAKFSGIDIESRDFPISPPSNARFLVEDITALPEEWFDTFDLVHQRLLIAALRAEEWPQAIAEAHRALRLGGWAQFVECSTLWLRGPIARCFLEIYRALYNSRNMLLTCAEDIPQMLEDAGFRNVRSERVYIEMAGTTPEATAARTTIVGVYRQFKDAIMQAGGFGLVESGEEYDALMSELEKEIKTGIDGTYPLE</sequence>
<dbReference type="CDD" id="cd02440">
    <property type="entry name" value="AdoMet_MTases"/>
    <property type="match status" value="1"/>
</dbReference>
<name>D8QHE7_SCHCM</name>
<proteinExistence type="predicted"/>
<evidence type="ECO:0000313" key="2">
    <source>
        <dbReference type="EMBL" id="EFI92926.1"/>
    </source>
</evidence>
<reference evidence="2 3" key="1">
    <citation type="journal article" date="2010" name="Nat. Biotechnol.">
        <title>Genome sequence of the model mushroom Schizophyllum commune.</title>
        <authorList>
            <person name="Ohm R.A."/>
            <person name="de Jong J.F."/>
            <person name="Lugones L.G."/>
            <person name="Aerts A."/>
            <person name="Kothe E."/>
            <person name="Stajich J.E."/>
            <person name="de Vries R.P."/>
            <person name="Record E."/>
            <person name="Levasseur A."/>
            <person name="Baker S.E."/>
            <person name="Bartholomew K.A."/>
            <person name="Coutinho P.M."/>
            <person name="Erdmann S."/>
            <person name="Fowler T.J."/>
            <person name="Gathman A.C."/>
            <person name="Lombard V."/>
            <person name="Henrissat B."/>
            <person name="Knabe N."/>
            <person name="Kuees U."/>
            <person name="Lilly W.W."/>
            <person name="Lindquist E."/>
            <person name="Lucas S."/>
            <person name="Magnuson J.K."/>
            <person name="Piumi F."/>
            <person name="Raudaskoski M."/>
            <person name="Salamov A."/>
            <person name="Schmutz J."/>
            <person name="Schwarze F.W.M.R."/>
            <person name="vanKuyk P.A."/>
            <person name="Horton J.S."/>
            <person name="Grigoriev I.V."/>
            <person name="Woesten H.A.B."/>
        </authorList>
    </citation>
    <scope>NUCLEOTIDE SEQUENCE [LARGE SCALE GENOMIC DNA]</scope>
    <source>
        <strain evidence="3">H4-8 / FGSC 9210</strain>
    </source>
</reference>
<dbReference type="Gene3D" id="3.40.50.150">
    <property type="entry name" value="Vaccinia Virus protein VP39"/>
    <property type="match status" value="1"/>
</dbReference>
<dbReference type="RefSeq" id="XP_003027829.1">
    <property type="nucleotide sequence ID" value="XM_003027783.1"/>
</dbReference>
<dbReference type="AlphaFoldDB" id="D8QHE7"/>
<dbReference type="Pfam" id="PF13649">
    <property type="entry name" value="Methyltransf_25"/>
    <property type="match status" value="1"/>
</dbReference>
<dbReference type="PANTHER" id="PTHR43591">
    <property type="entry name" value="METHYLTRANSFERASE"/>
    <property type="match status" value="1"/>
</dbReference>
<keyword evidence="3" id="KW-1185">Reference proteome</keyword>